<feature type="domain" description="Toprim" evidence="16">
    <location>
        <begin position="288"/>
        <end position="369"/>
    </location>
</feature>
<evidence type="ECO:0000256" key="13">
    <source>
        <dbReference type="HAMAP-Rule" id="MF_00974"/>
    </source>
</evidence>
<evidence type="ECO:0000256" key="1">
    <source>
        <dbReference type="ARBA" id="ARBA00001947"/>
    </source>
</evidence>
<dbReference type="InterPro" id="IPR037068">
    <property type="entry name" value="DNA_primase_core_N_sf"/>
</dbReference>
<keyword evidence="2 13" id="KW-0240">DNA-directed RNA polymerase</keyword>
<keyword evidence="8" id="KW-0863">Zinc-finger</keyword>
<dbReference type="Pfam" id="PF13155">
    <property type="entry name" value="Toprim_2"/>
    <property type="match status" value="1"/>
</dbReference>
<dbReference type="GO" id="GO:0003899">
    <property type="term" value="F:DNA-directed RNA polymerase activity"/>
    <property type="evidence" value="ECO:0007669"/>
    <property type="project" value="UniProtKB-UniRule"/>
</dbReference>
<evidence type="ECO:0000256" key="6">
    <source>
        <dbReference type="ARBA" id="ARBA00022705"/>
    </source>
</evidence>
<dbReference type="SMART" id="SM00493">
    <property type="entry name" value="TOPRIM"/>
    <property type="match status" value="1"/>
</dbReference>
<evidence type="ECO:0000256" key="12">
    <source>
        <dbReference type="ARBA" id="ARBA00023163"/>
    </source>
</evidence>
<comment type="cofactor">
    <cofactor evidence="1">
        <name>Zn(2+)</name>
        <dbReference type="ChEBI" id="CHEBI:29105"/>
    </cofactor>
</comment>
<dbReference type="PANTHER" id="PTHR30313">
    <property type="entry name" value="DNA PRIMASE"/>
    <property type="match status" value="1"/>
</dbReference>
<dbReference type="NCBIfam" id="TIGR01391">
    <property type="entry name" value="dnaG"/>
    <property type="match status" value="1"/>
</dbReference>
<dbReference type="InterPro" id="IPR034151">
    <property type="entry name" value="TOPRIM_DnaG_bac"/>
</dbReference>
<dbReference type="GO" id="GO:0008270">
    <property type="term" value="F:zinc ion binding"/>
    <property type="evidence" value="ECO:0007669"/>
    <property type="project" value="UniProtKB-KW"/>
</dbReference>
<dbReference type="Pfam" id="PF10410">
    <property type="entry name" value="DnaB_bind"/>
    <property type="match status" value="1"/>
</dbReference>
<evidence type="ECO:0000256" key="5">
    <source>
        <dbReference type="ARBA" id="ARBA00022695"/>
    </source>
</evidence>
<comment type="function">
    <text evidence="13">RNA polymerase that catalyzes the synthesis of short RNA molecules used as primers for DNA polymerase during DNA replication.</text>
</comment>
<dbReference type="InterPro" id="IPR019475">
    <property type="entry name" value="DNA_primase_DnaB-bd"/>
</dbReference>
<dbReference type="Proteomes" id="UP000198561">
    <property type="component" value="Unassembled WGS sequence"/>
</dbReference>
<dbReference type="PANTHER" id="PTHR30313:SF2">
    <property type="entry name" value="DNA PRIMASE"/>
    <property type="match status" value="1"/>
</dbReference>
<comment type="subunit">
    <text evidence="13">Monomer. Interacts with DnaB.</text>
</comment>
<keyword evidence="10" id="KW-0460">Magnesium</keyword>
<evidence type="ECO:0000256" key="14">
    <source>
        <dbReference type="SAM" id="Coils"/>
    </source>
</evidence>
<comment type="caution">
    <text evidence="13">Lacks conserved residue(s) required for the propagation of feature annotation.</text>
</comment>
<dbReference type="HAMAP" id="MF_00974">
    <property type="entry name" value="DNA_primase_DnaG"/>
    <property type="match status" value="1"/>
</dbReference>
<dbReference type="GO" id="GO:0003677">
    <property type="term" value="F:DNA binding"/>
    <property type="evidence" value="ECO:0007669"/>
    <property type="project" value="UniProtKB-KW"/>
</dbReference>
<accession>A0A1H6HMD7</accession>
<dbReference type="InterPro" id="IPR006171">
    <property type="entry name" value="TOPRIM_dom"/>
</dbReference>
<dbReference type="GO" id="GO:0000428">
    <property type="term" value="C:DNA-directed RNA polymerase complex"/>
    <property type="evidence" value="ECO:0007669"/>
    <property type="project" value="UniProtKB-KW"/>
</dbReference>
<keyword evidence="9" id="KW-0862">Zinc</keyword>
<evidence type="ECO:0000256" key="11">
    <source>
        <dbReference type="ARBA" id="ARBA00023125"/>
    </source>
</evidence>
<keyword evidence="7" id="KW-0479">Metal-binding</keyword>
<dbReference type="Pfam" id="PF08275">
    <property type="entry name" value="DNAG_N"/>
    <property type="match status" value="1"/>
</dbReference>
<dbReference type="PROSITE" id="PS50880">
    <property type="entry name" value="TOPRIM"/>
    <property type="match status" value="1"/>
</dbReference>
<gene>
    <name evidence="13" type="primary">dnaG</name>
    <name evidence="17" type="ORF">SAMN05421593_3323</name>
</gene>
<dbReference type="Gene3D" id="3.90.580.10">
    <property type="entry name" value="Zinc finger, CHC2-type domain"/>
    <property type="match status" value="1"/>
</dbReference>
<comment type="similarity">
    <text evidence="13">Belongs to the DnaG primase family.</text>
</comment>
<dbReference type="SUPFAM" id="SSF56731">
    <property type="entry name" value="DNA primase core"/>
    <property type="match status" value="1"/>
</dbReference>
<dbReference type="FunFam" id="3.90.580.10:FF:000001">
    <property type="entry name" value="DNA primase"/>
    <property type="match status" value="1"/>
</dbReference>
<keyword evidence="3 13" id="KW-0639">Primosome</keyword>
<name>A0A1H6HMD7_CHRCI</name>
<evidence type="ECO:0000256" key="4">
    <source>
        <dbReference type="ARBA" id="ARBA00022679"/>
    </source>
</evidence>
<evidence type="ECO:0000313" key="18">
    <source>
        <dbReference type="Proteomes" id="UP000198561"/>
    </source>
</evidence>
<dbReference type="GO" id="GO:1990077">
    <property type="term" value="C:primosome complex"/>
    <property type="evidence" value="ECO:0007669"/>
    <property type="project" value="UniProtKB-KW"/>
</dbReference>
<dbReference type="Gene3D" id="3.90.980.10">
    <property type="entry name" value="DNA primase, catalytic core, N-terminal domain"/>
    <property type="match status" value="1"/>
</dbReference>
<dbReference type="InterPro" id="IPR030846">
    <property type="entry name" value="DnaG_bac"/>
</dbReference>
<organism evidence="17 18">
    <name type="scientific">Chryseobacterium culicis</name>
    <dbReference type="NCBI Taxonomy" id="680127"/>
    <lineage>
        <taxon>Bacteria</taxon>
        <taxon>Pseudomonadati</taxon>
        <taxon>Bacteroidota</taxon>
        <taxon>Flavobacteriia</taxon>
        <taxon>Flavobacteriales</taxon>
        <taxon>Weeksellaceae</taxon>
        <taxon>Chryseobacterium group</taxon>
        <taxon>Chryseobacterium</taxon>
    </lineage>
</organism>
<dbReference type="FunFam" id="3.40.1360.10:FF:000002">
    <property type="entry name" value="DNA primase"/>
    <property type="match status" value="1"/>
</dbReference>
<keyword evidence="15" id="KW-1133">Transmembrane helix</keyword>
<dbReference type="InterPro" id="IPR013264">
    <property type="entry name" value="DNAG_N"/>
</dbReference>
<dbReference type="GO" id="GO:0006269">
    <property type="term" value="P:DNA replication, synthesis of primer"/>
    <property type="evidence" value="ECO:0007669"/>
    <property type="project" value="UniProtKB-UniRule"/>
</dbReference>
<keyword evidence="12 13" id="KW-0804">Transcription</keyword>
<dbReference type="Pfam" id="PF01807">
    <property type="entry name" value="Zn_ribbon_DnaG"/>
    <property type="match status" value="1"/>
</dbReference>
<feature type="transmembrane region" description="Helical" evidence="15">
    <location>
        <begin position="7"/>
        <end position="28"/>
    </location>
</feature>
<evidence type="ECO:0000259" key="16">
    <source>
        <dbReference type="PROSITE" id="PS50880"/>
    </source>
</evidence>
<evidence type="ECO:0000313" key="17">
    <source>
        <dbReference type="EMBL" id="SEH36901.1"/>
    </source>
</evidence>
<protein>
    <recommendedName>
        <fullName evidence="13">DNA primase</fullName>
        <ecNumber evidence="13">2.7.7.101</ecNumber>
    </recommendedName>
</protein>
<evidence type="ECO:0000256" key="2">
    <source>
        <dbReference type="ARBA" id="ARBA00022478"/>
    </source>
</evidence>
<keyword evidence="5 13" id="KW-0548">Nucleotidyltransferase</keyword>
<keyword evidence="4 13" id="KW-0808">Transferase</keyword>
<keyword evidence="15" id="KW-0472">Membrane</keyword>
<reference evidence="17 18" key="1">
    <citation type="submission" date="2016-10" db="EMBL/GenBank/DDBJ databases">
        <authorList>
            <person name="de Groot N.N."/>
        </authorList>
    </citation>
    <scope>NUCLEOTIDE SEQUENCE [LARGE SCALE GENOMIC DNA]</scope>
    <source>
        <strain evidence="17 18">DSM 23031</strain>
    </source>
</reference>
<dbReference type="STRING" id="680127.SAMN05421593_3323"/>
<evidence type="ECO:0000256" key="15">
    <source>
        <dbReference type="SAM" id="Phobius"/>
    </source>
</evidence>
<comment type="catalytic activity">
    <reaction evidence="13">
        <text>ssDNA + n NTP = ssDNA/pppN(pN)n-1 hybrid + (n-1) diphosphate.</text>
        <dbReference type="EC" id="2.7.7.101"/>
    </reaction>
</comment>
<dbReference type="InterPro" id="IPR036977">
    <property type="entry name" value="DNA_primase_Znf_CHC2"/>
</dbReference>
<feature type="coiled-coil region" evidence="14">
    <location>
        <begin position="116"/>
        <end position="143"/>
    </location>
</feature>
<proteinExistence type="inferred from homology"/>
<dbReference type="EMBL" id="FNWQ01000004">
    <property type="protein sequence ID" value="SEH36901.1"/>
    <property type="molecule type" value="Genomic_DNA"/>
</dbReference>
<evidence type="ECO:0000256" key="10">
    <source>
        <dbReference type="ARBA" id="ARBA00022842"/>
    </source>
</evidence>
<evidence type="ECO:0000256" key="7">
    <source>
        <dbReference type="ARBA" id="ARBA00022723"/>
    </source>
</evidence>
<dbReference type="InterPro" id="IPR006295">
    <property type="entry name" value="DNA_primase_DnaG"/>
</dbReference>
<keyword evidence="15" id="KW-0812">Transmembrane</keyword>
<keyword evidence="6 13" id="KW-0235">DNA replication</keyword>
<evidence type="ECO:0000256" key="9">
    <source>
        <dbReference type="ARBA" id="ARBA00022833"/>
    </source>
</evidence>
<dbReference type="Gene3D" id="3.40.1360.10">
    <property type="match status" value="1"/>
</dbReference>
<dbReference type="SUPFAM" id="SSF57783">
    <property type="entry name" value="Zinc beta-ribbon"/>
    <property type="match status" value="1"/>
</dbReference>
<dbReference type="CDD" id="cd03364">
    <property type="entry name" value="TOPRIM_DnaG_primases"/>
    <property type="match status" value="1"/>
</dbReference>
<sequence length="687" mass="79657">MIKLTKYNALVLYNCKVFFYVYFCIMISKQTIDKIFSTIRVEEIVGEYVQLKRAGSNYKGLSPFHEEKSPSFVVSPSKQIWKDFSTGKGGTAISFLMEIENFTYPEALRHAAKKYGIEIEEDLREISEEAKNAQTEKDLLYKIHEVANTYFQEILWDDQEGRNIGLSYFKERELKDDIIKKFQLGYSPEKKNAFTAYALEKGYNKEILEKSGLSIFPENTPAGVDRFRERVIFPIHSFSGRVLGFGARILKNNVKTAKYLNSPETEIYHKSNVLYGLNQSKQAISRKNACLLVEGYMDVISLHMSGIENVVASSGTSLTTEQIKLIKRLTENVTILFDGDNAGIKASFRSIDMLLTEGMNIRVLLFPDGDDPDSFARKHPQEYVEKYIENEAMDFIDFKAEILLKDIGNDPIKKAEAIRDIVKSVSFVQNALKREVYLKEVSNKFGLSEQSLFNELDVQKQITQNQTHHVQQQQKEKAAAPKMEIVPFDQEKEDPFMYDVLFMENKLVDHMLMFGDIVLKRRNEQGEDYEITVIEEILHHFEEEQYSFLVKENEIIINQVREGIQKDELRSGNFFVTFMDEEITTKVVDALIPLDELENWASRNIYPPNYGDKVADQIKGDVLLHKYRYIDYLIKETAKELDKYSSTDEMKYYELIKKITLLKQASMRLSNIIEYSPIKGIYVDRKR</sequence>
<dbReference type="SMART" id="SM00400">
    <property type="entry name" value="ZnF_CHCC"/>
    <property type="match status" value="1"/>
</dbReference>
<dbReference type="GO" id="GO:0005737">
    <property type="term" value="C:cytoplasm"/>
    <property type="evidence" value="ECO:0007669"/>
    <property type="project" value="TreeGrafter"/>
</dbReference>
<dbReference type="InterPro" id="IPR050219">
    <property type="entry name" value="DnaG_primase"/>
</dbReference>
<dbReference type="EC" id="2.7.7.101" evidence="13"/>
<dbReference type="InterPro" id="IPR002694">
    <property type="entry name" value="Znf_CHC2"/>
</dbReference>
<keyword evidence="14" id="KW-0175">Coiled coil</keyword>
<keyword evidence="11 13" id="KW-0238">DNA-binding</keyword>
<evidence type="ECO:0000256" key="8">
    <source>
        <dbReference type="ARBA" id="ARBA00022771"/>
    </source>
</evidence>
<evidence type="ECO:0000256" key="3">
    <source>
        <dbReference type="ARBA" id="ARBA00022515"/>
    </source>
</evidence>
<dbReference type="AlphaFoldDB" id="A0A1H6HMD7"/>